<dbReference type="GO" id="GO:0017025">
    <property type="term" value="F:TBP-class protein binding"/>
    <property type="evidence" value="ECO:0007669"/>
    <property type="project" value="InterPro"/>
</dbReference>
<dbReference type="InterPro" id="IPR011665">
    <property type="entry name" value="BRF1_TBP-bd_dom"/>
</dbReference>
<keyword evidence="4 11" id="KW-0863">Zinc-finger</keyword>
<evidence type="ECO:0000256" key="6">
    <source>
        <dbReference type="ARBA" id="ARBA00023015"/>
    </source>
</evidence>
<dbReference type="PANTHER" id="PTHR11618">
    <property type="entry name" value="TRANSCRIPTION INITIATION FACTOR IIB-RELATED"/>
    <property type="match status" value="1"/>
</dbReference>
<dbReference type="CDD" id="cd20554">
    <property type="entry name" value="CYCLIN_TFIIIB90_rpt2"/>
    <property type="match status" value="1"/>
</dbReference>
<dbReference type="PRINTS" id="PR00685">
    <property type="entry name" value="TIFACTORIIB"/>
</dbReference>
<keyword evidence="3" id="KW-0479">Metal-binding</keyword>
<dbReference type="Proteomes" id="UP000740883">
    <property type="component" value="Unassembled WGS sequence"/>
</dbReference>
<dbReference type="PANTHER" id="PTHR11618:SF4">
    <property type="entry name" value="TRANSCRIPTION FACTOR IIIB 90 KDA SUBUNIT"/>
    <property type="match status" value="1"/>
</dbReference>
<dbReference type="Pfam" id="PF07741">
    <property type="entry name" value="BRF1"/>
    <property type="match status" value="1"/>
</dbReference>
<dbReference type="SUPFAM" id="SSF57783">
    <property type="entry name" value="Zinc beta-ribbon"/>
    <property type="match status" value="1"/>
</dbReference>
<keyword evidence="6" id="KW-0805">Transcription regulation</keyword>
<evidence type="ECO:0000313" key="13">
    <source>
        <dbReference type="EMBL" id="KAF9763083.1"/>
    </source>
</evidence>
<keyword evidence="9" id="KW-0539">Nucleus</keyword>
<dbReference type="Gene3D" id="1.10.472.10">
    <property type="entry name" value="Cyclin-like"/>
    <property type="match status" value="2"/>
</dbReference>
<evidence type="ECO:0000256" key="2">
    <source>
        <dbReference type="ARBA" id="ARBA00010857"/>
    </source>
</evidence>
<dbReference type="GO" id="GO:0008270">
    <property type="term" value="F:zinc ion binding"/>
    <property type="evidence" value="ECO:0007669"/>
    <property type="project" value="UniProtKB-KW"/>
</dbReference>
<comment type="subcellular location">
    <subcellularLocation>
        <location evidence="1">Nucleus</location>
    </subcellularLocation>
</comment>
<evidence type="ECO:0000256" key="9">
    <source>
        <dbReference type="ARBA" id="ARBA00023242"/>
    </source>
</evidence>
<feature type="domain" description="TFIIB-type" evidence="12">
    <location>
        <begin position="1"/>
        <end position="30"/>
    </location>
</feature>
<dbReference type="FunFam" id="1.10.472.10:FF:000002">
    <property type="entry name" value="Transcription factor IIIB 90 kDa subunit"/>
    <property type="match status" value="1"/>
</dbReference>
<dbReference type="AlphaFoldDB" id="A0A9P6GYD8"/>
<dbReference type="EMBL" id="SBJO01000102">
    <property type="protein sequence ID" value="KAF9763083.1"/>
    <property type="molecule type" value="Genomic_DNA"/>
</dbReference>
<dbReference type="SMART" id="SM00385">
    <property type="entry name" value="CYCLIN"/>
    <property type="match status" value="2"/>
</dbReference>
<evidence type="ECO:0000256" key="8">
    <source>
        <dbReference type="ARBA" id="ARBA00023163"/>
    </source>
</evidence>
<evidence type="ECO:0000256" key="1">
    <source>
        <dbReference type="ARBA" id="ARBA00004123"/>
    </source>
</evidence>
<dbReference type="GO" id="GO:0000126">
    <property type="term" value="C:transcription factor TFIIIB complex"/>
    <property type="evidence" value="ECO:0007669"/>
    <property type="project" value="TreeGrafter"/>
</dbReference>
<gene>
    <name evidence="13" type="primary">Brf1</name>
    <name evidence="13" type="ORF">NGRA_1523</name>
</gene>
<comment type="caution">
    <text evidence="13">The sequence shown here is derived from an EMBL/GenBank/DDBJ whole genome shotgun (WGS) entry which is preliminary data.</text>
</comment>
<keyword evidence="8" id="KW-0804">Transcription</keyword>
<dbReference type="InterPro" id="IPR013150">
    <property type="entry name" value="TFIIB_cyclin"/>
</dbReference>
<dbReference type="InterPro" id="IPR013763">
    <property type="entry name" value="Cyclin-like_dom"/>
</dbReference>
<dbReference type="Gene3D" id="1.20.5.650">
    <property type="entry name" value="Single helix bin"/>
    <property type="match status" value="1"/>
</dbReference>
<comment type="similarity">
    <text evidence="2">Belongs to the TFIIB family.</text>
</comment>
<dbReference type="Pfam" id="PF00382">
    <property type="entry name" value="TFIIB"/>
    <property type="match status" value="2"/>
</dbReference>
<dbReference type="InterPro" id="IPR000812">
    <property type="entry name" value="TFIIB"/>
</dbReference>
<dbReference type="GO" id="GO:0097550">
    <property type="term" value="C:transcription preinitiation complex"/>
    <property type="evidence" value="ECO:0007669"/>
    <property type="project" value="TreeGrafter"/>
</dbReference>
<dbReference type="GO" id="GO:0000995">
    <property type="term" value="F:RNA polymerase III general transcription initiation factor activity"/>
    <property type="evidence" value="ECO:0007669"/>
    <property type="project" value="TreeGrafter"/>
</dbReference>
<evidence type="ECO:0000256" key="4">
    <source>
        <dbReference type="ARBA" id="ARBA00022771"/>
    </source>
</evidence>
<dbReference type="InterPro" id="IPR036915">
    <property type="entry name" value="Cyclin-like_sf"/>
</dbReference>
<dbReference type="InterPro" id="IPR013137">
    <property type="entry name" value="Znf_TFIIB"/>
</dbReference>
<dbReference type="GO" id="GO:0005634">
    <property type="term" value="C:nucleus"/>
    <property type="evidence" value="ECO:0007669"/>
    <property type="project" value="UniProtKB-SubCell"/>
</dbReference>
<evidence type="ECO:0000256" key="3">
    <source>
        <dbReference type="ARBA" id="ARBA00022723"/>
    </source>
</evidence>
<evidence type="ECO:0000256" key="11">
    <source>
        <dbReference type="PROSITE-ProRule" id="PRU00469"/>
    </source>
</evidence>
<evidence type="ECO:0000256" key="5">
    <source>
        <dbReference type="ARBA" id="ARBA00022833"/>
    </source>
</evidence>
<dbReference type="OrthoDB" id="511529at2759"/>
<dbReference type="GO" id="GO:0001006">
    <property type="term" value="F:RNA polymerase III type 3 promoter sequence-specific DNA binding"/>
    <property type="evidence" value="ECO:0007669"/>
    <property type="project" value="TreeGrafter"/>
</dbReference>
<protein>
    <recommendedName>
        <fullName evidence="10">B-related factor 1</fullName>
    </recommendedName>
</protein>
<organism evidence="13 14">
    <name type="scientific">Nosema granulosis</name>
    <dbReference type="NCBI Taxonomy" id="83296"/>
    <lineage>
        <taxon>Eukaryota</taxon>
        <taxon>Fungi</taxon>
        <taxon>Fungi incertae sedis</taxon>
        <taxon>Microsporidia</taxon>
        <taxon>Nosematidae</taxon>
        <taxon>Nosema</taxon>
    </lineage>
</organism>
<proteinExistence type="inferred from homology"/>
<reference evidence="13 14" key="1">
    <citation type="journal article" date="2020" name="Genome Biol. Evol.">
        <title>Comparative genomics of strictly vertically transmitted, feminizing microsporidia endosymbionts of amphipod crustaceans.</title>
        <authorList>
            <person name="Cormier A."/>
            <person name="Chebbi M.A."/>
            <person name="Giraud I."/>
            <person name="Wattier R."/>
            <person name="Teixeira M."/>
            <person name="Gilbert C."/>
            <person name="Rigaud T."/>
            <person name="Cordaux R."/>
        </authorList>
    </citation>
    <scope>NUCLEOTIDE SEQUENCE [LARGE SCALE GENOMIC DNA]</scope>
    <source>
        <strain evidence="13 14">Ou3-Ou53</strain>
    </source>
</reference>
<dbReference type="Gene3D" id="2.20.25.10">
    <property type="match status" value="1"/>
</dbReference>
<dbReference type="GO" id="GO:0070897">
    <property type="term" value="P:transcription preinitiation complex assembly"/>
    <property type="evidence" value="ECO:0007669"/>
    <property type="project" value="InterPro"/>
</dbReference>
<keyword evidence="7" id="KW-0010">Activator</keyword>
<keyword evidence="14" id="KW-1185">Reference proteome</keyword>
<sequence length="378" mass="43186">MICNNCGSSESAVDNAQGVSYCTQCGMVLEENIIVSTINFTDDGVKSNLTGKIVDVESTQVGTQYVDSSYYIKNTIRNICTNLGLGSNFIDSSYRYYRLLLPYNLSKGKSLLYTLSAVIYINCRQERTPHLLMDFSNALNIDVFKIGRSFSRITEVLGLQIPQIDPSLYIQRFILKLKLKNTKISTLALRIVSRMNRDWISTGRRPNNLCGAAILIASRVYNEERSIAEIAKVVHVAESTIRSRLIEILNTQTADLSIEEFNSKWVEKEEEPPIVKKKNKQKIRREVETKEVETEEVEEDCSSDILTEEESKIRASVWNEMYEEYLAERASKAKAVIKPKRRRKNKQCNTVSDVLKSLNKRISSKINYKAIENIFEEI</sequence>
<evidence type="ECO:0000259" key="12">
    <source>
        <dbReference type="PROSITE" id="PS51134"/>
    </source>
</evidence>
<dbReference type="Pfam" id="PF08271">
    <property type="entry name" value="Zn_Ribbon_TF"/>
    <property type="match status" value="1"/>
</dbReference>
<dbReference type="SUPFAM" id="SSF47954">
    <property type="entry name" value="Cyclin-like"/>
    <property type="match status" value="2"/>
</dbReference>
<accession>A0A9P6GYD8</accession>
<evidence type="ECO:0000256" key="10">
    <source>
        <dbReference type="ARBA" id="ARBA00031009"/>
    </source>
</evidence>
<dbReference type="PROSITE" id="PS51134">
    <property type="entry name" value="ZF_TFIIB"/>
    <property type="match status" value="1"/>
</dbReference>
<evidence type="ECO:0000256" key="7">
    <source>
        <dbReference type="ARBA" id="ARBA00023159"/>
    </source>
</evidence>
<evidence type="ECO:0000313" key="14">
    <source>
        <dbReference type="Proteomes" id="UP000740883"/>
    </source>
</evidence>
<name>A0A9P6GYD8_9MICR</name>
<keyword evidence="5" id="KW-0862">Zinc</keyword>